<proteinExistence type="inferred from homology"/>
<comment type="caution">
    <text evidence="12">The sequence shown here is derived from an EMBL/GenBank/DDBJ whole genome shotgun (WGS) entry which is preliminary data.</text>
</comment>
<accession>A0A401T4Y9</accession>
<evidence type="ECO:0000256" key="2">
    <source>
        <dbReference type="ARBA" id="ARBA00004496"/>
    </source>
</evidence>
<dbReference type="GO" id="GO:0005634">
    <property type="term" value="C:nucleus"/>
    <property type="evidence" value="ECO:0007669"/>
    <property type="project" value="UniProtKB-SubCell"/>
</dbReference>
<dbReference type="GO" id="GO:2000042">
    <property type="term" value="P:negative regulation of double-strand break repair via homologous recombination"/>
    <property type="evidence" value="ECO:0007669"/>
    <property type="project" value="InterPro"/>
</dbReference>
<evidence type="ECO:0000256" key="1">
    <source>
        <dbReference type="ARBA" id="ARBA00004123"/>
    </source>
</evidence>
<evidence type="ECO:0000256" key="3">
    <source>
        <dbReference type="ARBA" id="ARBA00009135"/>
    </source>
</evidence>
<dbReference type="PANTHER" id="PTHR32121">
    <property type="entry name" value="PCNA-INTERACTING PARTNER"/>
    <property type="match status" value="1"/>
</dbReference>
<dbReference type="OrthoDB" id="6427080at2759"/>
<keyword evidence="5" id="KW-0963">Cytoplasm</keyword>
<comment type="subcellular location">
    <subcellularLocation>
        <location evidence="2">Cytoplasm</location>
    </subcellularLocation>
    <subcellularLocation>
        <location evidence="1">Nucleus</location>
    </subcellularLocation>
</comment>
<keyword evidence="7" id="KW-0238">DNA-binding</keyword>
<keyword evidence="13" id="KW-1185">Reference proteome</keyword>
<dbReference type="GO" id="GO:0006281">
    <property type="term" value="P:DNA repair"/>
    <property type="evidence" value="ECO:0007669"/>
    <property type="project" value="UniProtKB-KW"/>
</dbReference>
<name>A0A401T4Y9_CHIPU</name>
<dbReference type="InterPro" id="IPR027417">
    <property type="entry name" value="P-loop_NTPase"/>
</dbReference>
<dbReference type="STRING" id="137246.A0A401T4Y9"/>
<evidence type="ECO:0000256" key="6">
    <source>
        <dbReference type="ARBA" id="ARBA00022763"/>
    </source>
</evidence>
<evidence type="ECO:0000256" key="11">
    <source>
        <dbReference type="ARBA" id="ARBA00032731"/>
    </source>
</evidence>
<dbReference type="EMBL" id="BEZZ01001036">
    <property type="protein sequence ID" value="GCC37664.1"/>
    <property type="molecule type" value="Genomic_DNA"/>
</dbReference>
<dbReference type="InterPro" id="IPR038932">
    <property type="entry name" value="PARPBP"/>
</dbReference>
<keyword evidence="8" id="KW-0234">DNA repair</keyword>
<evidence type="ECO:0000256" key="10">
    <source>
        <dbReference type="ARBA" id="ARBA00031632"/>
    </source>
</evidence>
<keyword evidence="6" id="KW-0227">DNA damage</keyword>
<dbReference type="Gene3D" id="1.10.486.10">
    <property type="entry name" value="PCRA, domain 4"/>
    <property type="match status" value="1"/>
</dbReference>
<keyword evidence="9" id="KW-0539">Nucleus</keyword>
<dbReference type="OMA" id="CSSQVKM"/>
<evidence type="ECO:0000256" key="5">
    <source>
        <dbReference type="ARBA" id="ARBA00022490"/>
    </source>
</evidence>
<dbReference type="AlphaFoldDB" id="A0A401T4Y9"/>
<dbReference type="GO" id="GO:0000785">
    <property type="term" value="C:chromatin"/>
    <property type="evidence" value="ECO:0007669"/>
    <property type="project" value="TreeGrafter"/>
</dbReference>
<organism evidence="12 13">
    <name type="scientific">Chiloscyllium punctatum</name>
    <name type="common">Brownbanded bambooshark</name>
    <name type="synonym">Hemiscyllium punctatum</name>
    <dbReference type="NCBI Taxonomy" id="137246"/>
    <lineage>
        <taxon>Eukaryota</taxon>
        <taxon>Metazoa</taxon>
        <taxon>Chordata</taxon>
        <taxon>Craniata</taxon>
        <taxon>Vertebrata</taxon>
        <taxon>Chondrichthyes</taxon>
        <taxon>Elasmobranchii</taxon>
        <taxon>Galeomorphii</taxon>
        <taxon>Galeoidea</taxon>
        <taxon>Orectolobiformes</taxon>
        <taxon>Hemiscylliidae</taxon>
        <taxon>Chiloscyllium</taxon>
    </lineage>
</organism>
<sequence length="577" mass="64230">MDSLQQQVLQLIRKFRKGWCQLLERERMIICGADNMLVVLQLALAEINKESYGEFSVTLSELLLSWKHLLREKLELLSELDVAPDGYKKVRETYEAFLSKNNSVDLIDVYKICANLKPESDPAAILSKMELLNFLLGTAKPSENSLSPVPTSPANESHQTIAKLAPVLRKLLCDYFHLLVNSKSDLALACIFNVPERGFGKTAFTDLRHAARNKQTSCYLAATSFVRCLELGGKSYAPSDKDPLMQHVKGLLDLVHFIDKLQEIIGETPDSSVAAGQILSCIKRRLLKGKSSKSSFCLATEEVSEDLTMRINNVVNHQHECTDEMVTGISPARPKVYAINHATAYGGRRTVKALIALLDEEAARPPSEGKAELLYGTEQHDSIFGVPCMLTLFRSPTQSSGLLPKPLCHRVQKRIQKESLAKVKHTLIKSQFACTYKDESAANIKHRNDLSFGQAPTCVQPAPRPAVTIFCDESIEVESSQILPPSAGQLELPRKRGYEAILGKARNEEVGNRKGSRKVSKWKCMEFDNDMGCENELPNCPPASLERKMGKTTKTVRTKAKNKLIAGQSKLTNFFRV</sequence>
<evidence type="ECO:0000256" key="7">
    <source>
        <dbReference type="ARBA" id="ARBA00023125"/>
    </source>
</evidence>
<evidence type="ECO:0000256" key="4">
    <source>
        <dbReference type="ARBA" id="ARBA00014320"/>
    </source>
</evidence>
<dbReference type="PANTHER" id="PTHR32121:SF0">
    <property type="entry name" value="PCNA-INTERACTING PARTNER"/>
    <property type="match status" value="1"/>
</dbReference>
<evidence type="ECO:0000313" key="12">
    <source>
        <dbReference type="EMBL" id="GCC37664.1"/>
    </source>
</evidence>
<dbReference type="GO" id="GO:0005737">
    <property type="term" value="C:cytoplasm"/>
    <property type="evidence" value="ECO:0007669"/>
    <property type="project" value="UniProtKB-SubCell"/>
</dbReference>
<gene>
    <name evidence="12" type="ORF">chiPu_0016169</name>
</gene>
<evidence type="ECO:0000256" key="8">
    <source>
        <dbReference type="ARBA" id="ARBA00023204"/>
    </source>
</evidence>
<dbReference type="GO" id="GO:0003677">
    <property type="term" value="F:DNA binding"/>
    <property type="evidence" value="ECO:0007669"/>
    <property type="project" value="UniProtKB-KW"/>
</dbReference>
<reference evidence="12 13" key="1">
    <citation type="journal article" date="2018" name="Nat. Ecol. Evol.">
        <title>Shark genomes provide insights into elasmobranch evolution and the origin of vertebrates.</title>
        <authorList>
            <person name="Hara Y"/>
            <person name="Yamaguchi K"/>
            <person name="Onimaru K"/>
            <person name="Kadota M"/>
            <person name="Koyanagi M"/>
            <person name="Keeley SD"/>
            <person name="Tatsumi K"/>
            <person name="Tanaka K"/>
            <person name="Motone F"/>
            <person name="Kageyama Y"/>
            <person name="Nozu R"/>
            <person name="Adachi N"/>
            <person name="Nishimura O"/>
            <person name="Nakagawa R"/>
            <person name="Tanegashima C"/>
            <person name="Kiyatake I"/>
            <person name="Matsumoto R"/>
            <person name="Murakumo K"/>
            <person name="Nishida K"/>
            <person name="Terakita A"/>
            <person name="Kuratani S"/>
            <person name="Sato K"/>
            <person name="Hyodo S Kuraku.S."/>
        </authorList>
    </citation>
    <scope>NUCLEOTIDE SEQUENCE [LARGE SCALE GENOMIC DNA]</scope>
</reference>
<evidence type="ECO:0000313" key="13">
    <source>
        <dbReference type="Proteomes" id="UP000287033"/>
    </source>
</evidence>
<evidence type="ECO:0000256" key="9">
    <source>
        <dbReference type="ARBA" id="ARBA00023242"/>
    </source>
</evidence>
<comment type="similarity">
    <text evidence="3">Belongs to the PARI family.</text>
</comment>
<dbReference type="Proteomes" id="UP000287033">
    <property type="component" value="Unassembled WGS sequence"/>
</dbReference>
<dbReference type="SUPFAM" id="SSF52540">
    <property type="entry name" value="P-loop containing nucleoside triphosphate hydrolases"/>
    <property type="match status" value="1"/>
</dbReference>
<protein>
    <recommendedName>
        <fullName evidence="4">PCNA-interacting partner</fullName>
    </recommendedName>
    <alternativeName>
        <fullName evidence="10">PARP-1 binding protein</fullName>
    </alternativeName>
    <alternativeName>
        <fullName evidence="11">PARP1-binding protein</fullName>
    </alternativeName>
</protein>